<sequence>MSEIWYGMGCLRRGIAAYYTSPGLWKYGLIPILILLAAYLLVMAGLIGWGIPYLTDLLLPDPAAWGAALRWLVYVGRVLIWISILAGATLCSLLLLTTLFEALGAIFFDELVIRFEERTYGERLRPLSWRENFRYLGQSLSYSCGTAVWALLLLIPPLLIPVAGLIPAVAVVGYRFGLNYAFSSAFARRIDVREVRRRARLHRAAVVGFGGLSYLLLLIPFAAVFLLPGFALGGSIFFHERLRDTSLPEF</sequence>
<protein>
    <submittedName>
        <fullName evidence="11">Uncharacterized protein involved in cysteine biosynthesis</fullName>
    </submittedName>
</protein>
<accession>A0A2U1BA40</accession>
<proteinExistence type="predicted"/>
<keyword evidence="4" id="KW-0997">Cell inner membrane</keyword>
<keyword evidence="5" id="KW-0028">Amino-acid biosynthesis</keyword>
<reference evidence="11 12" key="1">
    <citation type="submission" date="2018-04" db="EMBL/GenBank/DDBJ databases">
        <title>Genomic Encyclopedia of Type Strains, Phase IV (KMG-IV): sequencing the most valuable type-strain genomes for metagenomic binning, comparative biology and taxonomic classification.</title>
        <authorList>
            <person name="Goeker M."/>
        </authorList>
    </citation>
    <scope>NUCLEOTIDE SEQUENCE [LARGE SCALE GENOMIC DNA]</scope>
    <source>
        <strain evidence="11 12">DSM 14823</strain>
    </source>
</reference>
<gene>
    <name evidence="11" type="ORF">C8D82_102115</name>
</gene>
<feature type="transmembrane region" description="Helical" evidence="10">
    <location>
        <begin position="29"/>
        <end position="51"/>
    </location>
</feature>
<dbReference type="Pfam" id="PF07264">
    <property type="entry name" value="EI24"/>
    <property type="match status" value="1"/>
</dbReference>
<dbReference type="AlphaFoldDB" id="A0A2U1BA40"/>
<dbReference type="Proteomes" id="UP000245959">
    <property type="component" value="Unassembled WGS sequence"/>
</dbReference>
<evidence type="ECO:0000256" key="3">
    <source>
        <dbReference type="ARBA" id="ARBA00022475"/>
    </source>
</evidence>
<feature type="transmembrane region" description="Helical" evidence="10">
    <location>
        <begin position="158"/>
        <end position="182"/>
    </location>
</feature>
<dbReference type="PANTHER" id="PTHR37468:SF1">
    <property type="entry name" value="SULFATE TRANSPORTER CYSZ"/>
    <property type="match status" value="1"/>
</dbReference>
<evidence type="ECO:0000256" key="5">
    <source>
        <dbReference type="ARBA" id="ARBA00022605"/>
    </source>
</evidence>
<organism evidence="11 12">
    <name type="scientific">Victivallis vadensis</name>
    <dbReference type="NCBI Taxonomy" id="172901"/>
    <lineage>
        <taxon>Bacteria</taxon>
        <taxon>Pseudomonadati</taxon>
        <taxon>Lentisphaerota</taxon>
        <taxon>Lentisphaeria</taxon>
        <taxon>Victivallales</taxon>
        <taxon>Victivallaceae</taxon>
        <taxon>Victivallis</taxon>
    </lineage>
</organism>
<evidence type="ECO:0000313" key="12">
    <source>
        <dbReference type="Proteomes" id="UP000245959"/>
    </source>
</evidence>
<dbReference type="GO" id="GO:0005886">
    <property type="term" value="C:plasma membrane"/>
    <property type="evidence" value="ECO:0007669"/>
    <property type="project" value="TreeGrafter"/>
</dbReference>
<dbReference type="GeneID" id="78293904"/>
<feature type="transmembrane region" description="Helical" evidence="10">
    <location>
        <begin position="203"/>
        <end position="227"/>
    </location>
</feature>
<evidence type="ECO:0000256" key="9">
    <source>
        <dbReference type="ARBA" id="ARBA00023136"/>
    </source>
</evidence>
<dbReference type="GO" id="GO:0000103">
    <property type="term" value="P:sulfate assimilation"/>
    <property type="evidence" value="ECO:0007669"/>
    <property type="project" value="TreeGrafter"/>
</dbReference>
<evidence type="ECO:0000256" key="7">
    <source>
        <dbReference type="ARBA" id="ARBA00022989"/>
    </source>
</evidence>
<evidence type="ECO:0000256" key="2">
    <source>
        <dbReference type="ARBA" id="ARBA00022448"/>
    </source>
</evidence>
<dbReference type="InterPro" id="IPR059112">
    <property type="entry name" value="CysZ/EI24"/>
</dbReference>
<evidence type="ECO:0000256" key="4">
    <source>
        <dbReference type="ARBA" id="ARBA00022519"/>
    </source>
</evidence>
<keyword evidence="3" id="KW-1003">Cell membrane</keyword>
<keyword evidence="2" id="KW-0813">Transport</keyword>
<keyword evidence="6 10" id="KW-0812">Transmembrane</keyword>
<name>A0A2U1BA40_9BACT</name>
<feature type="transmembrane region" description="Helical" evidence="10">
    <location>
        <begin position="71"/>
        <end position="96"/>
    </location>
</feature>
<keyword evidence="7 10" id="KW-1133">Transmembrane helix</keyword>
<keyword evidence="8" id="KW-0764">Sulfate transport</keyword>
<dbReference type="GO" id="GO:0019344">
    <property type="term" value="P:cysteine biosynthetic process"/>
    <property type="evidence" value="ECO:0007669"/>
    <property type="project" value="TreeGrafter"/>
</dbReference>
<comment type="caution">
    <text evidence="11">The sequence shown here is derived from an EMBL/GenBank/DDBJ whole genome shotgun (WGS) entry which is preliminary data.</text>
</comment>
<dbReference type="GO" id="GO:0009675">
    <property type="term" value="F:high-affinity sulfate:proton symporter activity"/>
    <property type="evidence" value="ECO:0007669"/>
    <property type="project" value="TreeGrafter"/>
</dbReference>
<keyword evidence="9 10" id="KW-0472">Membrane</keyword>
<evidence type="ECO:0000313" key="11">
    <source>
        <dbReference type="EMBL" id="PVY45544.1"/>
    </source>
</evidence>
<evidence type="ECO:0000256" key="6">
    <source>
        <dbReference type="ARBA" id="ARBA00022692"/>
    </source>
</evidence>
<evidence type="ECO:0000256" key="1">
    <source>
        <dbReference type="ARBA" id="ARBA00004141"/>
    </source>
</evidence>
<comment type="subcellular location">
    <subcellularLocation>
        <location evidence="1">Membrane</location>
        <topology evidence="1">Multi-pass membrane protein</topology>
    </subcellularLocation>
</comment>
<evidence type="ECO:0000256" key="8">
    <source>
        <dbReference type="ARBA" id="ARBA00023032"/>
    </source>
</evidence>
<evidence type="ECO:0000256" key="10">
    <source>
        <dbReference type="SAM" id="Phobius"/>
    </source>
</evidence>
<dbReference type="PANTHER" id="PTHR37468">
    <property type="entry name" value="SULFATE TRANSPORTER CYSZ"/>
    <property type="match status" value="1"/>
</dbReference>
<dbReference type="RefSeq" id="WP_116882572.1">
    <property type="nucleotide sequence ID" value="NZ_CAUFPP010000029.1"/>
</dbReference>
<keyword evidence="12" id="KW-1185">Reference proteome</keyword>
<dbReference type="EMBL" id="QEKH01000002">
    <property type="protein sequence ID" value="PVY45544.1"/>
    <property type="molecule type" value="Genomic_DNA"/>
</dbReference>
<dbReference type="InterPro" id="IPR050480">
    <property type="entry name" value="CysZ-like"/>
</dbReference>